<evidence type="ECO:0000256" key="1">
    <source>
        <dbReference type="ARBA" id="ARBA00022490"/>
    </source>
</evidence>
<dbReference type="HAMAP" id="MF_00151">
    <property type="entry name" value="PPAT_bact"/>
    <property type="match status" value="1"/>
</dbReference>
<feature type="binding site" evidence="9">
    <location>
        <position position="87"/>
    </location>
    <ligand>
        <name>substrate</name>
    </ligand>
</feature>
<evidence type="ECO:0000256" key="5">
    <source>
        <dbReference type="ARBA" id="ARBA00022840"/>
    </source>
</evidence>
<reference evidence="11" key="1">
    <citation type="journal article" date="2020" name="mSystems">
        <title>Genome- and Community-Level Interaction Insights into Carbon Utilization and Element Cycling Functions of Hydrothermarchaeota in Hydrothermal Sediment.</title>
        <authorList>
            <person name="Zhou Z."/>
            <person name="Liu Y."/>
            <person name="Xu W."/>
            <person name="Pan J."/>
            <person name="Luo Z.H."/>
            <person name="Li M."/>
        </authorList>
    </citation>
    <scope>NUCLEOTIDE SEQUENCE [LARGE SCALE GENOMIC DNA]</scope>
    <source>
        <strain evidence="11">SpSt-503</strain>
    </source>
</reference>
<comment type="function">
    <text evidence="9">Reversibly transfers an adenylyl group from ATP to 4'-phosphopantetheine, yielding dephospho-CoA (dPCoA) and pyrophosphate.</text>
</comment>
<feature type="site" description="Transition state stabilizer" evidence="9">
    <location>
        <position position="17"/>
    </location>
</feature>
<dbReference type="GO" id="GO:0015937">
    <property type="term" value="P:coenzyme A biosynthetic process"/>
    <property type="evidence" value="ECO:0007669"/>
    <property type="project" value="UniProtKB-UniRule"/>
</dbReference>
<dbReference type="GO" id="GO:0005524">
    <property type="term" value="F:ATP binding"/>
    <property type="evidence" value="ECO:0007669"/>
    <property type="project" value="UniProtKB-KW"/>
</dbReference>
<dbReference type="NCBIfam" id="TIGR00125">
    <property type="entry name" value="cyt_tran_rel"/>
    <property type="match status" value="1"/>
</dbReference>
<evidence type="ECO:0000256" key="2">
    <source>
        <dbReference type="ARBA" id="ARBA00022679"/>
    </source>
</evidence>
<dbReference type="SUPFAM" id="SSF52374">
    <property type="entry name" value="Nucleotidylyl transferase"/>
    <property type="match status" value="1"/>
</dbReference>
<dbReference type="AlphaFoldDB" id="A0A7C3E6F9"/>
<feature type="binding site" evidence="9">
    <location>
        <position position="17"/>
    </location>
    <ligand>
        <name>ATP</name>
        <dbReference type="ChEBI" id="CHEBI:30616"/>
    </ligand>
</feature>
<protein>
    <recommendedName>
        <fullName evidence="9">Phosphopantetheine adenylyltransferase</fullName>
        <ecNumber evidence="9">2.7.7.3</ecNumber>
    </recommendedName>
    <alternativeName>
        <fullName evidence="9">Dephospho-CoA pyrophosphorylase</fullName>
    </alternativeName>
    <alternativeName>
        <fullName evidence="9">Pantetheine-phosphate adenylyltransferase</fullName>
        <shortName evidence="9">PPAT</shortName>
    </alternativeName>
</protein>
<evidence type="ECO:0000256" key="4">
    <source>
        <dbReference type="ARBA" id="ARBA00022741"/>
    </source>
</evidence>
<dbReference type="CDD" id="cd02163">
    <property type="entry name" value="PPAT"/>
    <property type="match status" value="1"/>
</dbReference>
<accession>A0A7C3E6F9</accession>
<dbReference type="EC" id="2.7.7.3" evidence="9"/>
<keyword evidence="3 9" id="KW-0548">Nucleotidyltransferase</keyword>
<dbReference type="EMBL" id="DSVL01000148">
    <property type="protein sequence ID" value="HFH28831.1"/>
    <property type="molecule type" value="Genomic_DNA"/>
</dbReference>
<dbReference type="UniPathway" id="UPA00241">
    <property type="reaction ID" value="UER00355"/>
</dbReference>
<feature type="binding site" evidence="9">
    <location>
        <begin position="88"/>
        <end position="90"/>
    </location>
    <ligand>
        <name>ATP</name>
        <dbReference type="ChEBI" id="CHEBI:30616"/>
    </ligand>
</feature>
<dbReference type="PANTHER" id="PTHR21342">
    <property type="entry name" value="PHOSPHOPANTETHEINE ADENYLYLTRANSFERASE"/>
    <property type="match status" value="1"/>
</dbReference>
<comment type="catalytic activity">
    <reaction evidence="8 9">
        <text>(R)-4'-phosphopantetheine + ATP + H(+) = 3'-dephospho-CoA + diphosphate</text>
        <dbReference type="Rhea" id="RHEA:19801"/>
        <dbReference type="ChEBI" id="CHEBI:15378"/>
        <dbReference type="ChEBI" id="CHEBI:30616"/>
        <dbReference type="ChEBI" id="CHEBI:33019"/>
        <dbReference type="ChEBI" id="CHEBI:57328"/>
        <dbReference type="ChEBI" id="CHEBI:61723"/>
        <dbReference type="EC" id="2.7.7.3"/>
    </reaction>
</comment>
<dbReference type="InterPro" id="IPR004821">
    <property type="entry name" value="Cyt_trans-like"/>
</dbReference>
<feature type="binding site" evidence="9">
    <location>
        <position position="73"/>
    </location>
    <ligand>
        <name>substrate</name>
    </ligand>
</feature>
<dbReference type="GO" id="GO:0004595">
    <property type="term" value="F:pantetheine-phosphate adenylyltransferase activity"/>
    <property type="evidence" value="ECO:0007669"/>
    <property type="project" value="UniProtKB-UniRule"/>
</dbReference>
<organism evidence="11">
    <name type="scientific">Gracilinema caldarium</name>
    <dbReference type="NCBI Taxonomy" id="215591"/>
    <lineage>
        <taxon>Bacteria</taxon>
        <taxon>Pseudomonadati</taxon>
        <taxon>Spirochaetota</taxon>
        <taxon>Spirochaetia</taxon>
        <taxon>Spirochaetales</taxon>
        <taxon>Breznakiellaceae</taxon>
        <taxon>Gracilinema</taxon>
    </lineage>
</organism>
<keyword evidence="1 9" id="KW-0963">Cytoplasm</keyword>
<comment type="subcellular location">
    <subcellularLocation>
        <location evidence="9">Cytoplasm</location>
    </subcellularLocation>
</comment>
<comment type="pathway">
    <text evidence="9">Cofactor biosynthesis; coenzyme A biosynthesis; CoA from (R)-pantothenate: step 4/5.</text>
</comment>
<dbReference type="InterPro" id="IPR001980">
    <property type="entry name" value="PPAT"/>
</dbReference>
<dbReference type="InterPro" id="IPR014729">
    <property type="entry name" value="Rossmann-like_a/b/a_fold"/>
</dbReference>
<evidence type="ECO:0000256" key="9">
    <source>
        <dbReference type="HAMAP-Rule" id="MF_00151"/>
    </source>
</evidence>
<keyword evidence="2 9" id="KW-0808">Transferase</keyword>
<evidence type="ECO:0000256" key="3">
    <source>
        <dbReference type="ARBA" id="ARBA00022695"/>
    </source>
</evidence>
<feature type="binding site" evidence="9">
    <location>
        <begin position="123"/>
        <end position="129"/>
    </location>
    <ligand>
        <name>ATP</name>
        <dbReference type="ChEBI" id="CHEBI:30616"/>
    </ligand>
</feature>
<gene>
    <name evidence="9" type="primary">coaD</name>
    <name evidence="11" type="ORF">ENS59_04880</name>
</gene>
<name>A0A7C3E6F9_9SPIR</name>
<dbReference type="Gene3D" id="3.40.50.620">
    <property type="entry name" value="HUPs"/>
    <property type="match status" value="1"/>
</dbReference>
<keyword evidence="5 9" id="KW-0067">ATP-binding</keyword>
<evidence type="ECO:0000259" key="10">
    <source>
        <dbReference type="Pfam" id="PF01467"/>
    </source>
</evidence>
<dbReference type="NCBIfam" id="TIGR01510">
    <property type="entry name" value="coaD_prev_kdtB"/>
    <property type="match status" value="1"/>
</dbReference>
<dbReference type="PANTHER" id="PTHR21342:SF1">
    <property type="entry name" value="PHOSPHOPANTETHEINE ADENYLYLTRANSFERASE"/>
    <property type="match status" value="1"/>
</dbReference>
<feature type="binding site" evidence="9">
    <location>
        <begin position="9"/>
        <end position="10"/>
    </location>
    <ligand>
        <name>ATP</name>
        <dbReference type="ChEBI" id="CHEBI:30616"/>
    </ligand>
</feature>
<feature type="binding site" evidence="9">
    <location>
        <position position="98"/>
    </location>
    <ligand>
        <name>ATP</name>
        <dbReference type="ChEBI" id="CHEBI:30616"/>
    </ligand>
</feature>
<dbReference type="PRINTS" id="PR01020">
    <property type="entry name" value="LPSBIOSNTHSS"/>
</dbReference>
<sequence length="162" mass="18513">MLRAAFPGSFDPPTFGHLNIIERAVEIFDELHIVVAVNREKKYLFSPEERVAMMKQLVSHWDNVQVDMWDSLIVNYLSKEQIRVLVRGVRGVSDFSYEFDLSMMNKGLNPSIETIFMTTDPKYFVLRSSAIKELASFGGDVSTMVPPIVAEALKKKYDRASF</sequence>
<evidence type="ECO:0000313" key="11">
    <source>
        <dbReference type="EMBL" id="HFH28831.1"/>
    </source>
</evidence>
<feature type="binding site" evidence="9">
    <location>
        <position position="9"/>
    </location>
    <ligand>
        <name>substrate</name>
    </ligand>
</feature>
<comment type="similarity">
    <text evidence="9">Belongs to the bacterial CoaD family.</text>
</comment>
<feature type="domain" description="Cytidyltransferase-like" evidence="10">
    <location>
        <begin position="6"/>
        <end position="133"/>
    </location>
</feature>
<dbReference type="Pfam" id="PF01467">
    <property type="entry name" value="CTP_transf_like"/>
    <property type="match status" value="1"/>
</dbReference>
<keyword evidence="4 9" id="KW-0547">Nucleotide-binding</keyword>
<evidence type="ECO:0000256" key="8">
    <source>
        <dbReference type="ARBA" id="ARBA00029346"/>
    </source>
</evidence>
<comment type="caution">
    <text evidence="11">The sequence shown here is derived from an EMBL/GenBank/DDBJ whole genome shotgun (WGS) entry which is preliminary data.</text>
</comment>
<dbReference type="GO" id="GO:0005737">
    <property type="term" value="C:cytoplasm"/>
    <property type="evidence" value="ECO:0007669"/>
    <property type="project" value="UniProtKB-SubCell"/>
</dbReference>
<keyword evidence="7 9" id="KW-0173">Coenzyme A biosynthesis</keyword>
<keyword evidence="6 9" id="KW-0460">Magnesium</keyword>
<feature type="binding site" evidence="9">
    <location>
        <position position="41"/>
    </location>
    <ligand>
        <name>substrate</name>
    </ligand>
</feature>
<evidence type="ECO:0000256" key="6">
    <source>
        <dbReference type="ARBA" id="ARBA00022842"/>
    </source>
</evidence>
<comment type="subunit">
    <text evidence="9">Homohexamer.</text>
</comment>
<comment type="cofactor">
    <cofactor evidence="9">
        <name>Mg(2+)</name>
        <dbReference type="ChEBI" id="CHEBI:18420"/>
    </cofactor>
</comment>
<evidence type="ECO:0000256" key="7">
    <source>
        <dbReference type="ARBA" id="ARBA00022993"/>
    </source>
</evidence>
<proteinExistence type="inferred from homology"/>